<sequence>MISTRDISLPHGTTLQCRVSGVAGRPVLLFLHGFPEGAFIWDELLLHFSRPENGGYRCVAPCLRGFGASSRPTEVAAYRAKHLVQDLVALIAAECPGAVLECLVAHDWGGAVAWNLANQQPQHMKRLAILNSPHPGAFLRELQHNPAQQAASQYMHFLCRPDAEALLAEDDFRRLFAFFNTPDGRAPAWLTDTVRAQYRALWQQGLTGACNYYRASPLRPPRQTEDGCDPGAQAITLPDAMLAVTVPTLVLWGMDDPALLPGLLDGLPGWVPQLQLRRVERATHWIVHEHPERVAMELQRFLQSKQ</sequence>
<dbReference type="GeneID" id="34231674"/>
<dbReference type="InterPro" id="IPR000073">
    <property type="entry name" value="AB_hydrolase_1"/>
</dbReference>
<gene>
    <name evidence="3" type="ORF">SAMN05421875_12341</name>
</gene>
<dbReference type="PRINTS" id="PR00412">
    <property type="entry name" value="EPOXHYDRLASE"/>
</dbReference>
<evidence type="ECO:0000259" key="2">
    <source>
        <dbReference type="Pfam" id="PF00561"/>
    </source>
</evidence>
<protein>
    <submittedName>
        <fullName evidence="3">Pimeloyl-ACP methyl ester carboxylesterase</fullName>
    </submittedName>
</protein>
<dbReference type="PRINTS" id="PR00111">
    <property type="entry name" value="ABHYDROLASE"/>
</dbReference>
<evidence type="ECO:0000313" key="3">
    <source>
        <dbReference type="EMBL" id="SEA69117.1"/>
    </source>
</evidence>
<dbReference type="RefSeq" id="WP_092699590.1">
    <property type="nucleotide sequence ID" value="NZ_CAXIQL010000085.1"/>
</dbReference>
<dbReference type="Gene3D" id="3.40.50.1820">
    <property type="entry name" value="alpha/beta hydrolase"/>
    <property type="match status" value="1"/>
</dbReference>
<dbReference type="EMBL" id="FNQJ01000023">
    <property type="protein sequence ID" value="SEA69117.1"/>
    <property type="molecule type" value="Genomic_DNA"/>
</dbReference>
<reference evidence="4" key="1">
    <citation type="submission" date="2016-10" db="EMBL/GenBank/DDBJ databases">
        <authorList>
            <person name="Varghese N."/>
            <person name="Submissions S."/>
        </authorList>
    </citation>
    <scope>NUCLEOTIDE SEQUENCE [LARGE SCALE GENOMIC DNA]</scope>
    <source>
        <strain evidence="4">DSM 25157</strain>
    </source>
</reference>
<dbReference type="InterPro" id="IPR029058">
    <property type="entry name" value="AB_hydrolase_fold"/>
</dbReference>
<dbReference type="Proteomes" id="UP000199002">
    <property type="component" value="Unassembled WGS sequence"/>
</dbReference>
<dbReference type="PANTHER" id="PTHR43329">
    <property type="entry name" value="EPOXIDE HYDROLASE"/>
    <property type="match status" value="1"/>
</dbReference>
<keyword evidence="1" id="KW-0378">Hydrolase</keyword>
<dbReference type="SUPFAM" id="SSF53474">
    <property type="entry name" value="alpha/beta-Hydrolases"/>
    <property type="match status" value="1"/>
</dbReference>
<proteinExistence type="predicted"/>
<keyword evidence="4" id="KW-1185">Reference proteome</keyword>
<organism evidence="3 4">
    <name type="scientific">Acidovorax soli</name>
    <dbReference type="NCBI Taxonomy" id="592050"/>
    <lineage>
        <taxon>Bacteria</taxon>
        <taxon>Pseudomonadati</taxon>
        <taxon>Pseudomonadota</taxon>
        <taxon>Betaproteobacteria</taxon>
        <taxon>Burkholderiales</taxon>
        <taxon>Comamonadaceae</taxon>
        <taxon>Acidovorax</taxon>
    </lineage>
</organism>
<feature type="domain" description="AB hydrolase-1" evidence="2">
    <location>
        <begin position="26"/>
        <end position="291"/>
    </location>
</feature>
<dbReference type="InterPro" id="IPR000639">
    <property type="entry name" value="Epox_hydrolase-like"/>
</dbReference>
<dbReference type="STRING" id="592050.SAMN05421875_12341"/>
<evidence type="ECO:0000256" key="1">
    <source>
        <dbReference type="ARBA" id="ARBA00022801"/>
    </source>
</evidence>
<name>A0A1H4D8X7_9BURK</name>
<accession>A0A1H4D8X7</accession>
<evidence type="ECO:0000313" key="4">
    <source>
        <dbReference type="Proteomes" id="UP000199002"/>
    </source>
</evidence>
<dbReference type="GO" id="GO:0016787">
    <property type="term" value="F:hydrolase activity"/>
    <property type="evidence" value="ECO:0007669"/>
    <property type="project" value="UniProtKB-KW"/>
</dbReference>
<dbReference type="AlphaFoldDB" id="A0A1H4D8X7"/>
<dbReference type="Pfam" id="PF00561">
    <property type="entry name" value="Abhydrolase_1"/>
    <property type="match status" value="1"/>
</dbReference>